<evidence type="ECO:0000256" key="9">
    <source>
        <dbReference type="ARBA" id="ARBA00031021"/>
    </source>
</evidence>
<sequence length="188" mass="21785">MTRDCPSRARLSEGKGCVIASLLNHRLYRQRKGLGIDSRLGEWRLNSDLSSGCHGFQNAQLGTKLLPVQGLMKFMDKPFEWMAVRYQAAVGRELKKYGLRYEDLYDPLLDLDVAEAIRRLPQEEQDLRNQRLKRAHDCSLKKAYLEKDVQAEQTPFRFYLEDKLLEVRAENAERAQLGTGKPYQRTIP</sequence>
<comment type="caution">
    <text evidence="10">The sequence shown here is derived from an EMBL/GenBank/DDBJ whole genome shotgun (WGS) entry which is preliminary data.</text>
</comment>
<dbReference type="Pfam" id="PF02271">
    <property type="entry name" value="UCR_14kD"/>
    <property type="match status" value="1"/>
</dbReference>
<keyword evidence="5" id="KW-0999">Mitochondrion inner membrane</keyword>
<dbReference type="EMBL" id="JALJOQ010000010">
    <property type="protein sequence ID" value="KAK9812035.1"/>
    <property type="molecule type" value="Genomic_DNA"/>
</dbReference>
<keyword evidence="7" id="KW-0496">Mitochondrion</keyword>
<dbReference type="GO" id="GO:0045275">
    <property type="term" value="C:respiratory chain complex III"/>
    <property type="evidence" value="ECO:0007669"/>
    <property type="project" value="InterPro"/>
</dbReference>
<evidence type="ECO:0000256" key="3">
    <source>
        <dbReference type="ARBA" id="ARBA00022448"/>
    </source>
</evidence>
<comment type="similarity">
    <text evidence="2">Belongs to the UQCRB/QCR7 family.</text>
</comment>
<evidence type="ECO:0000256" key="5">
    <source>
        <dbReference type="ARBA" id="ARBA00022792"/>
    </source>
</evidence>
<evidence type="ECO:0000256" key="1">
    <source>
        <dbReference type="ARBA" id="ARBA00004443"/>
    </source>
</evidence>
<dbReference type="Proteomes" id="UP001465755">
    <property type="component" value="Unassembled WGS sequence"/>
</dbReference>
<keyword evidence="4" id="KW-0679">Respiratory chain</keyword>
<dbReference type="GO" id="GO:0005743">
    <property type="term" value="C:mitochondrial inner membrane"/>
    <property type="evidence" value="ECO:0007669"/>
    <property type="project" value="UniProtKB-SubCell"/>
</dbReference>
<keyword evidence="8" id="KW-0472">Membrane</keyword>
<evidence type="ECO:0000313" key="11">
    <source>
        <dbReference type="Proteomes" id="UP001465755"/>
    </source>
</evidence>
<dbReference type="Gene3D" id="1.10.1090.10">
    <property type="entry name" value="Cytochrome b-c1 complex subunit 7"/>
    <property type="match status" value="1"/>
</dbReference>
<evidence type="ECO:0000256" key="7">
    <source>
        <dbReference type="ARBA" id="ARBA00023128"/>
    </source>
</evidence>
<proteinExistence type="inferred from homology"/>
<gene>
    <name evidence="10" type="ORF">WJX73_010855</name>
</gene>
<evidence type="ECO:0000313" key="10">
    <source>
        <dbReference type="EMBL" id="KAK9812035.1"/>
    </source>
</evidence>
<dbReference type="FunFam" id="1.10.1090.10:FF:000002">
    <property type="entry name" value="Cytochrome b-c1 complex subunit 7"/>
    <property type="match status" value="1"/>
</dbReference>
<dbReference type="InterPro" id="IPR003197">
    <property type="entry name" value="QCR7"/>
</dbReference>
<dbReference type="GO" id="GO:0006122">
    <property type="term" value="P:mitochondrial electron transport, ubiquinol to cytochrome c"/>
    <property type="evidence" value="ECO:0007669"/>
    <property type="project" value="InterPro"/>
</dbReference>
<evidence type="ECO:0000256" key="4">
    <source>
        <dbReference type="ARBA" id="ARBA00022660"/>
    </source>
</evidence>
<organism evidence="10 11">
    <name type="scientific">Symbiochloris irregularis</name>
    <dbReference type="NCBI Taxonomy" id="706552"/>
    <lineage>
        <taxon>Eukaryota</taxon>
        <taxon>Viridiplantae</taxon>
        <taxon>Chlorophyta</taxon>
        <taxon>core chlorophytes</taxon>
        <taxon>Trebouxiophyceae</taxon>
        <taxon>Trebouxiales</taxon>
        <taxon>Trebouxiaceae</taxon>
        <taxon>Symbiochloris</taxon>
    </lineage>
</organism>
<keyword evidence="3" id="KW-0813">Transport</keyword>
<accession>A0AAW1PQC1</accession>
<evidence type="ECO:0000256" key="6">
    <source>
        <dbReference type="ARBA" id="ARBA00022982"/>
    </source>
</evidence>
<dbReference type="PANTHER" id="PTHR12022:SF0">
    <property type="entry name" value="CYTOCHROME B-C1 COMPLEX SUBUNIT 7"/>
    <property type="match status" value="1"/>
</dbReference>
<dbReference type="AlphaFoldDB" id="A0AAW1PQC1"/>
<keyword evidence="11" id="KW-1185">Reference proteome</keyword>
<reference evidence="10 11" key="1">
    <citation type="journal article" date="2024" name="Nat. Commun.">
        <title>Phylogenomics reveals the evolutionary origins of lichenization in chlorophyte algae.</title>
        <authorList>
            <person name="Puginier C."/>
            <person name="Libourel C."/>
            <person name="Otte J."/>
            <person name="Skaloud P."/>
            <person name="Haon M."/>
            <person name="Grisel S."/>
            <person name="Petersen M."/>
            <person name="Berrin J.G."/>
            <person name="Delaux P.M."/>
            <person name="Dal Grande F."/>
            <person name="Keller J."/>
        </authorList>
    </citation>
    <scope>NUCLEOTIDE SEQUENCE [LARGE SCALE GENOMIC DNA]</scope>
    <source>
        <strain evidence="10 11">SAG 2036</strain>
    </source>
</reference>
<dbReference type="PANTHER" id="PTHR12022">
    <property type="entry name" value="UBIQUINOL-CYTOCHROME C REDUCTASE COMPLEX 14 KD PROTEIN"/>
    <property type="match status" value="1"/>
</dbReference>
<dbReference type="InterPro" id="IPR036544">
    <property type="entry name" value="QCR7_sf"/>
</dbReference>
<comment type="subcellular location">
    <subcellularLocation>
        <location evidence="1">Mitochondrion inner membrane</location>
        <topology evidence="1">Peripheral membrane protein</topology>
        <orientation evidence="1">Matrix side</orientation>
    </subcellularLocation>
</comment>
<name>A0AAW1PQC1_9CHLO</name>
<protein>
    <recommendedName>
        <fullName evidence="9">Complex III subunit VII</fullName>
    </recommendedName>
</protein>
<keyword evidence="6" id="KW-0249">Electron transport</keyword>
<evidence type="ECO:0000256" key="2">
    <source>
        <dbReference type="ARBA" id="ARBA00008554"/>
    </source>
</evidence>
<evidence type="ECO:0000256" key="8">
    <source>
        <dbReference type="ARBA" id="ARBA00023136"/>
    </source>
</evidence>
<dbReference type="SUPFAM" id="SSF81524">
    <property type="entry name" value="14 kDa protein of cytochrome bc1 complex (Ubiquinol-cytochrome c reductase)"/>
    <property type="match status" value="1"/>
</dbReference>